<dbReference type="PANTHER" id="PTHR16036:SF2">
    <property type="entry name" value="TRNA ENDONUCLEASE ANKZF1"/>
    <property type="match status" value="1"/>
</dbReference>
<dbReference type="SUPFAM" id="SSF110069">
    <property type="entry name" value="ApaG-like"/>
    <property type="match status" value="1"/>
</dbReference>
<dbReference type="Pfam" id="PF00089">
    <property type="entry name" value="Trypsin"/>
    <property type="match status" value="1"/>
</dbReference>
<keyword evidence="3 12" id="KW-0963">Cytoplasm</keyword>
<feature type="region of interest" description="Disordered" evidence="13">
    <location>
        <begin position="1493"/>
        <end position="1543"/>
    </location>
</feature>
<protein>
    <recommendedName>
        <fullName evidence="19">Peptidase S1 domain-containing protein</fullName>
    </recommendedName>
</protein>
<evidence type="ECO:0000256" key="11">
    <source>
        <dbReference type="PROSITE-ProRule" id="PRU00023"/>
    </source>
</evidence>
<dbReference type="InterPro" id="IPR036770">
    <property type="entry name" value="Ankyrin_rpt-contain_sf"/>
</dbReference>
<sequence length="2427" mass="270367">MSAETATDTVAQLQQQYEAASSEQNEHKATLNKTNELLLHLEAEKETLLRNSKKREEEEEEQWITFQTQYDNALKTNNNLNPPATPTRQGKNYGVENKQRDRERLSELREIQSVYLKKREEEDAEMWREFQERYDAALVERTDCEAVLKVKEEEMVRLQGEMMKVAAEELKGDAGCSGDASSSPLDVSTPSVNNTDNSIEDNQKGEVSTITESQHNVNNDHDDGLDETRPQEEASIQNPPNHMMAYGENDDDTSLGATTISSSVSRAIEYKKDLSALDKFLPPAEDEISFVSGRSSRSTSSRSVSSRSVRRRDVIKPIALDEKSNTTLPSVKQEAVFVANIDGTVEEKPLSPWASSNHCDQQFALVVHDPTQKAPRPTNLEPEEGRAALHMGNDPPGETPNERPYIDPNDDAINDSSSSSYIGGGRRRNVQWSSAASSFKQQRMADPPEDLPRNNYYPEEDDSSSNARMTKASILRDNRRIRIATISSGYKTANYFVREDLDTRIYFHELEDAINYMSRRGYARMKKEDEEEWIKLIGRAHGVSSSFFNIDLFFFIQIGPTKKKQRYRKGKLVMILSKEINDNDDDEYKKSQHAIPPKSLNIPLSVVAKSSWLSRRRLSKARCAINEWGWCRWSGHLLQLTNGEVLSSVDEATLESSKDSMGSDRKGVYGGGVRYFTSDNNDDESDDHSSDEDGSEEEEESGEEFDEEFDEDESDVYHEEQEEMYEVEGSMGSMFSDEDIFRDNRSAGVDSMSASSTLTSGYPAPLQRKETYREPPHDLAAIDDETAAGPRRNHAIYLLRMSKLSTPLSASLDALPNAIVTASILPFVTSTDWLNFRLQSRKFYEIVHGHDVGAALQGFALVRDYRFEQQKGDEEDDGCRPLMYQTMRCNPDPDDEINPFLSTSNVFTASTAFISWKHWRKIDICLHHDEHGQQFDVSPSAQLVGPYFLRAAHLWRKIEQFCSDESLTGDLGPMIQSTLHPGVRFGRSLVEEGYQDGKLSAFKAVYSFYAGQSLGDRDGMVLPGLFGGYNVYDHLSHSCWSSPEVLTGSKVVVTKDVNDLKLTVFDVESGDLGIYFRSTRSRTPGTKAVRYGNSDDQILRWFENHANLLQKYSVGRLTPGGFKSILRYPSLNDPTNCSHAVTRGVEVVASSIYAVEIGGMFVFSIRMRMLRPEEPDYMSPEERGFDTCQLVSRYWRITHGGEVEEVRGAGVVGYYPLLREGDHESLVSDDGGRTFHEEDSGEGIREKYFSYQSCTDGEKGLWKATCNSRLEVFSEGLVKYSTLGIVEGDDAAYPFLVQLRENWGVFCTGQLIAPDVVLTAAHVGCRPFRLTNDLALIKLSAPALAVNEVNEEPSGCDFLSQDQAEDITALLVIGLGRTIKSREKMGVCDETYFSSGWITDDMICAAASTEEQDACQGDSDGALFTRLPAEPKELHSDGKIRDYALEALVGGTRASRRRAEKNEFTNNSRARAAFYGEQLLLQQEVCELLGGSVDEESPAPALSSPSTTSSPSHDAPIMPLKPSLFPSDSPSLPRGKSASKKFISKNKNANQQARGLMYQMKAEAGDVVLEKIAIKTKDDTDTYMKVYFQLGSYENFLAKGMDERDWGEPVYRGMTESISSGLKEALLDDVLTIPRGQTVSIYLASNKELMFVQGDQEFFLAEDARDFKTFTGSTTKKAFKRKLGNANFYGEVTYYTVVHKPMPSPSIPPSLQSVAPSNAPTKQFLPGELLLTNEQLGIELSSGLEAKLIASSGKKLTLVDDKESFLSFHSRFDGAGVIDLGERGYVYVSNSEETYGGVYGLQFNLAGEIVDYKTLLSNTKRNCGGGCEEVKQGQCWQVSADPNSSNYLHAQKTMIGGSRGGRFESVATDSRIKQSPVYFVTEDSTFGAMRRFQANSTGWHSLHAGGDTSYLRIIDDKFFEWTKNLKSSTYKLETTGLDFQGKGSFNAMPDQVIKGDKRFLYFTESGGKTPGVYVRDMRTGKYMTIFEAGDERYLNDETVGVAFSPASPHDDVTKNAPSTQQKALQIPTILLPPNYIRDNPNWDAASAAKTLLTTWDHLNSPSANIIIVLLQSGRFVAAVYTLKATTHSKVPQLTMIAHKTSTRYTIRKGQGGSNPITTLPNTRLNQSGHNYVARVKNNYVKMSLLHGNFGENQYIQHAWGCIGYLFGDGNDTAALVRKGDERLRSIPLDVGRPILEGATVALECLLSCVIVNVDSLRVSTVVDGGEESKESDTPEESEEKDDDPPLTPLHEAVIEGDLSKLMELLTILEEVEENTNVDDVATAEKNAESPSYDVNTQGGPDHQTPLHFASASNHQNAPSLLNALLINGHANPSVIDSRGRPPYFVASSDKARDAFRLARGTLGWSSMTDEDVQAKKAKALEKKRKQRARQKEKKALEKAQAEEEAAKQRQEEEKKKQMKMPNVLEMD</sequence>
<feature type="compositionally biased region" description="Basic residues" evidence="13">
    <location>
        <begin position="2381"/>
        <end position="2392"/>
    </location>
</feature>
<comment type="similarity">
    <text evidence="2 12">Belongs to the ANKZF1/VMS1 family.</text>
</comment>
<evidence type="ECO:0000259" key="14">
    <source>
        <dbReference type="PROSITE" id="PS50240"/>
    </source>
</evidence>
<organism evidence="17 18">
    <name type="scientific">Skeletonema marinoi</name>
    <dbReference type="NCBI Taxonomy" id="267567"/>
    <lineage>
        <taxon>Eukaryota</taxon>
        <taxon>Sar</taxon>
        <taxon>Stramenopiles</taxon>
        <taxon>Ochrophyta</taxon>
        <taxon>Bacillariophyta</taxon>
        <taxon>Coscinodiscophyceae</taxon>
        <taxon>Thalassiosirophycidae</taxon>
        <taxon>Thalassiosirales</taxon>
        <taxon>Skeletonemataceae</taxon>
        <taxon>Skeletonema</taxon>
        <taxon>Skeletonema marinoi-dohrnii complex</taxon>
    </lineage>
</organism>
<feature type="compositionally biased region" description="Acidic residues" evidence="13">
    <location>
        <begin position="2233"/>
        <end position="2244"/>
    </location>
</feature>
<evidence type="ECO:0008006" key="19">
    <source>
        <dbReference type="Google" id="ProtNLM"/>
    </source>
</evidence>
<dbReference type="Proteomes" id="UP001224775">
    <property type="component" value="Unassembled WGS sequence"/>
</dbReference>
<feature type="repeat" description="ANK" evidence="11">
    <location>
        <begin position="2301"/>
        <end position="2337"/>
    </location>
</feature>
<keyword evidence="10" id="KW-0175">Coiled coil</keyword>
<feature type="domain" description="Peptidase S1" evidence="14">
    <location>
        <begin position="1285"/>
        <end position="1475"/>
    </location>
</feature>
<proteinExistence type="inferred from homology"/>
<feature type="compositionally biased region" description="Basic and acidic residues" evidence="13">
    <location>
        <begin position="656"/>
        <end position="667"/>
    </location>
</feature>
<comment type="subcellular location">
    <subcellularLocation>
        <location evidence="1">Cytoplasm</location>
    </subcellularLocation>
</comment>
<dbReference type="Gene3D" id="2.40.10.10">
    <property type="entry name" value="Trypsin-like serine proteases"/>
    <property type="match status" value="2"/>
</dbReference>
<feature type="region of interest" description="Disordered" evidence="13">
    <location>
        <begin position="2221"/>
        <end position="2249"/>
    </location>
</feature>
<dbReference type="PROSITE" id="PS50240">
    <property type="entry name" value="TRYPSIN_DOM"/>
    <property type="match status" value="1"/>
</dbReference>
<dbReference type="GO" id="GO:0004519">
    <property type="term" value="F:endonuclease activity"/>
    <property type="evidence" value="ECO:0007669"/>
    <property type="project" value="UniProtKB-KW"/>
</dbReference>
<evidence type="ECO:0000256" key="8">
    <source>
        <dbReference type="ARBA" id="ARBA00023026"/>
    </source>
</evidence>
<feature type="region of interest" description="Disordered" evidence="13">
    <location>
        <begin position="289"/>
        <end position="310"/>
    </location>
</feature>
<evidence type="ECO:0000259" key="16">
    <source>
        <dbReference type="PROSITE" id="PS52044"/>
    </source>
</evidence>
<keyword evidence="4" id="KW-0540">Nuclease</keyword>
<dbReference type="PROSITE" id="PS51087">
    <property type="entry name" value="APAG"/>
    <property type="match status" value="1"/>
</dbReference>
<feature type="region of interest" description="Disordered" evidence="13">
    <location>
        <begin position="2369"/>
        <end position="2427"/>
    </location>
</feature>
<dbReference type="InterPro" id="IPR002110">
    <property type="entry name" value="Ankyrin_rpt"/>
</dbReference>
<evidence type="ECO:0000256" key="5">
    <source>
        <dbReference type="ARBA" id="ARBA00022737"/>
    </source>
</evidence>
<feature type="domain" description="ApaG" evidence="15">
    <location>
        <begin position="1139"/>
        <end position="1282"/>
    </location>
</feature>
<feature type="compositionally biased region" description="Low complexity" evidence="13">
    <location>
        <begin position="173"/>
        <end position="183"/>
    </location>
</feature>
<keyword evidence="9 11" id="KW-0040">ANK repeat</keyword>
<dbReference type="SMART" id="SM00020">
    <property type="entry name" value="Tryp_SPc"/>
    <property type="match status" value="1"/>
</dbReference>
<dbReference type="PROSITE" id="PS50088">
    <property type="entry name" value="ANK_REPEAT"/>
    <property type="match status" value="1"/>
</dbReference>
<accession>A0AAD9DAG1</accession>
<keyword evidence="5" id="KW-0677">Repeat</keyword>
<evidence type="ECO:0000256" key="3">
    <source>
        <dbReference type="ARBA" id="ARBA00022490"/>
    </source>
</evidence>
<keyword evidence="7" id="KW-0378">Hydrolase</keyword>
<evidence type="ECO:0000256" key="13">
    <source>
        <dbReference type="SAM" id="MobiDB-lite"/>
    </source>
</evidence>
<feature type="region of interest" description="Disordered" evidence="13">
    <location>
        <begin position="73"/>
        <end position="102"/>
    </location>
</feature>
<reference evidence="17" key="1">
    <citation type="submission" date="2023-06" db="EMBL/GenBank/DDBJ databases">
        <title>Survivors Of The Sea: Transcriptome response of Skeletonema marinoi to long-term dormancy.</title>
        <authorList>
            <person name="Pinder M.I.M."/>
            <person name="Kourtchenko O."/>
            <person name="Robertson E.K."/>
            <person name="Larsson T."/>
            <person name="Maumus F."/>
            <person name="Osuna-Cruz C.M."/>
            <person name="Vancaester E."/>
            <person name="Stenow R."/>
            <person name="Vandepoele K."/>
            <person name="Ploug H."/>
            <person name="Bruchert V."/>
            <person name="Godhe A."/>
            <person name="Topel M."/>
        </authorList>
    </citation>
    <scope>NUCLEOTIDE SEQUENCE</scope>
    <source>
        <strain evidence="17">R05AC</strain>
    </source>
</reference>
<evidence type="ECO:0000313" key="18">
    <source>
        <dbReference type="Proteomes" id="UP001224775"/>
    </source>
</evidence>
<feature type="compositionally biased region" description="Polar residues" evidence="13">
    <location>
        <begin position="430"/>
        <end position="441"/>
    </location>
</feature>
<feature type="compositionally biased region" description="Low complexity" evidence="13">
    <location>
        <begin position="289"/>
        <end position="307"/>
    </location>
</feature>
<dbReference type="GO" id="GO:0036503">
    <property type="term" value="P:ERAD pathway"/>
    <property type="evidence" value="ECO:0007669"/>
    <property type="project" value="TreeGrafter"/>
</dbReference>
<evidence type="ECO:0000256" key="9">
    <source>
        <dbReference type="ARBA" id="ARBA00023043"/>
    </source>
</evidence>
<evidence type="ECO:0000256" key="1">
    <source>
        <dbReference type="ARBA" id="ARBA00004496"/>
    </source>
</evidence>
<dbReference type="PROSITE" id="PS52044">
    <property type="entry name" value="VLRF1"/>
    <property type="match status" value="1"/>
</dbReference>
<dbReference type="PANTHER" id="PTHR16036">
    <property type="entry name" value="ANKYRIN REPEAT AND ZINC FINGER DOMAIN-CONTAINING PROTEIN 1"/>
    <property type="match status" value="1"/>
</dbReference>
<feature type="compositionally biased region" description="Low complexity" evidence="13">
    <location>
        <begin position="1520"/>
        <end position="1533"/>
    </location>
</feature>
<dbReference type="GO" id="GO:0004252">
    <property type="term" value="F:serine-type endopeptidase activity"/>
    <property type="evidence" value="ECO:0007669"/>
    <property type="project" value="InterPro"/>
</dbReference>
<feature type="compositionally biased region" description="Low complexity" evidence="13">
    <location>
        <begin position="73"/>
        <end position="82"/>
    </location>
</feature>
<evidence type="ECO:0000256" key="10">
    <source>
        <dbReference type="ARBA" id="ARBA00023054"/>
    </source>
</evidence>
<feature type="region of interest" description="Disordered" evidence="13">
    <location>
        <begin position="173"/>
        <end position="240"/>
    </location>
</feature>
<dbReference type="SUPFAM" id="SSF50494">
    <property type="entry name" value="Trypsin-like serine proteases"/>
    <property type="match status" value="1"/>
</dbReference>
<comment type="caution">
    <text evidence="17">The sequence shown here is derived from an EMBL/GenBank/DDBJ whole genome shotgun (WGS) entry which is preliminary data.</text>
</comment>
<dbReference type="InterPro" id="IPR036767">
    <property type="entry name" value="ApaG_sf"/>
</dbReference>
<dbReference type="InterPro" id="IPR043504">
    <property type="entry name" value="Peptidase_S1_PA_chymotrypsin"/>
</dbReference>
<dbReference type="SUPFAM" id="SSF48403">
    <property type="entry name" value="Ankyrin repeat"/>
    <property type="match status" value="1"/>
</dbReference>
<feature type="compositionally biased region" description="Polar residues" evidence="13">
    <location>
        <begin position="184"/>
        <end position="197"/>
    </location>
</feature>
<evidence type="ECO:0000256" key="4">
    <source>
        <dbReference type="ARBA" id="ARBA00022722"/>
    </source>
</evidence>
<dbReference type="InterPro" id="IPR001254">
    <property type="entry name" value="Trypsin_dom"/>
</dbReference>
<feature type="compositionally biased region" description="Basic and acidic residues" evidence="13">
    <location>
        <begin position="2393"/>
        <end position="2415"/>
    </location>
</feature>
<dbReference type="InterPro" id="IPR007474">
    <property type="entry name" value="ApaG_domain"/>
</dbReference>
<keyword evidence="18" id="KW-1185">Reference proteome</keyword>
<feature type="compositionally biased region" description="Basic and acidic residues" evidence="13">
    <location>
        <begin position="218"/>
        <end position="232"/>
    </location>
</feature>
<evidence type="ECO:0000256" key="12">
    <source>
        <dbReference type="PROSITE-ProRule" id="PRU01389"/>
    </source>
</evidence>
<dbReference type="Gene3D" id="1.25.40.20">
    <property type="entry name" value="Ankyrin repeat-containing domain"/>
    <property type="match status" value="1"/>
</dbReference>
<gene>
    <name evidence="17" type="ORF">QTG54_009211</name>
</gene>
<dbReference type="Gene3D" id="2.60.40.1470">
    <property type="entry name" value="ApaG domain"/>
    <property type="match status" value="1"/>
</dbReference>
<feature type="region of interest" description="Disordered" evidence="13">
    <location>
        <begin position="654"/>
        <end position="733"/>
    </location>
</feature>
<feature type="region of interest" description="Disordered" evidence="13">
    <location>
        <begin position="1"/>
        <end position="33"/>
    </location>
</feature>
<name>A0AAD9DAG1_9STRA</name>
<evidence type="ECO:0000313" key="17">
    <source>
        <dbReference type="EMBL" id="KAK1740261.1"/>
    </source>
</evidence>
<dbReference type="InterPro" id="IPR041175">
    <property type="entry name" value="VLRF1/Vms1"/>
</dbReference>
<comment type="domain">
    <text evidence="12">The VLRF1 domain mediates binding to the 60S ribosomal subunit.</text>
</comment>
<feature type="region of interest" description="Disordered" evidence="13">
    <location>
        <begin position="386"/>
        <end position="469"/>
    </location>
</feature>
<evidence type="ECO:0000256" key="2">
    <source>
        <dbReference type="ARBA" id="ARBA00009262"/>
    </source>
</evidence>
<dbReference type="EMBL" id="JATAAI010000016">
    <property type="protein sequence ID" value="KAK1740261.1"/>
    <property type="molecule type" value="Genomic_DNA"/>
</dbReference>
<feature type="compositionally biased region" description="Polar residues" evidence="13">
    <location>
        <begin position="1"/>
        <end position="23"/>
    </location>
</feature>
<comment type="caution">
    <text evidence="12">Lacks conserved residue(s) required for the propagation of feature annotation.</text>
</comment>
<feature type="compositionally biased region" description="Low complexity" evidence="13">
    <location>
        <begin position="1498"/>
        <end position="1512"/>
    </location>
</feature>
<feature type="compositionally biased region" description="Polar residues" evidence="13">
    <location>
        <begin position="205"/>
        <end position="217"/>
    </location>
</feature>
<evidence type="ECO:0000259" key="15">
    <source>
        <dbReference type="PROSITE" id="PS51087"/>
    </source>
</evidence>
<dbReference type="GO" id="GO:0005737">
    <property type="term" value="C:cytoplasm"/>
    <property type="evidence" value="ECO:0007669"/>
    <property type="project" value="UniProtKB-SubCell"/>
</dbReference>
<dbReference type="InterPro" id="IPR009003">
    <property type="entry name" value="Peptidase_S1_PA"/>
</dbReference>
<evidence type="ECO:0000256" key="6">
    <source>
        <dbReference type="ARBA" id="ARBA00022759"/>
    </source>
</evidence>
<keyword evidence="8" id="KW-0843">Virulence</keyword>
<dbReference type="Pfam" id="PF04379">
    <property type="entry name" value="DUF525"/>
    <property type="match status" value="1"/>
</dbReference>
<keyword evidence="6" id="KW-0255">Endonuclease</keyword>
<dbReference type="InterPro" id="IPR047139">
    <property type="entry name" value="ANKZ1/VMS1"/>
</dbReference>
<evidence type="ECO:0000256" key="7">
    <source>
        <dbReference type="ARBA" id="ARBA00022801"/>
    </source>
</evidence>
<feature type="compositionally biased region" description="Acidic residues" evidence="13">
    <location>
        <begin position="680"/>
        <end position="726"/>
    </location>
</feature>
<feature type="domain" description="VLRF1" evidence="16">
    <location>
        <begin position="2061"/>
        <end position="2208"/>
    </location>
</feature>